<keyword evidence="6 7" id="KW-0472">Membrane</keyword>
<evidence type="ECO:0000256" key="1">
    <source>
        <dbReference type="ARBA" id="ARBA00004651"/>
    </source>
</evidence>
<dbReference type="PROSITE" id="PS50893">
    <property type="entry name" value="ABC_TRANSPORTER_2"/>
    <property type="match status" value="1"/>
</dbReference>
<accession>A0A1G6L3H9</accession>
<dbReference type="CDD" id="cd03251">
    <property type="entry name" value="ABCC_MsbA"/>
    <property type="match status" value="1"/>
</dbReference>
<dbReference type="EMBL" id="FMYV01000003">
    <property type="protein sequence ID" value="SDC37226.1"/>
    <property type="molecule type" value="Genomic_DNA"/>
</dbReference>
<dbReference type="PROSITE" id="PS50929">
    <property type="entry name" value="ABC_TM1F"/>
    <property type="match status" value="1"/>
</dbReference>
<dbReference type="Proteomes" id="UP000199322">
    <property type="component" value="Unassembled WGS sequence"/>
</dbReference>
<dbReference type="GO" id="GO:0015421">
    <property type="term" value="F:ABC-type oligopeptide transporter activity"/>
    <property type="evidence" value="ECO:0007669"/>
    <property type="project" value="TreeGrafter"/>
</dbReference>
<dbReference type="PANTHER" id="PTHR43394">
    <property type="entry name" value="ATP-DEPENDENT PERMEASE MDL1, MITOCHONDRIAL"/>
    <property type="match status" value="1"/>
</dbReference>
<dbReference type="Pfam" id="PF00664">
    <property type="entry name" value="ABC_membrane"/>
    <property type="match status" value="1"/>
</dbReference>
<dbReference type="InterPro" id="IPR003439">
    <property type="entry name" value="ABC_transporter-like_ATP-bd"/>
</dbReference>
<evidence type="ECO:0000313" key="11">
    <source>
        <dbReference type="EMBL" id="TGG88811.1"/>
    </source>
</evidence>
<evidence type="ECO:0000313" key="13">
    <source>
        <dbReference type="Proteomes" id="UP000297288"/>
    </source>
</evidence>
<evidence type="ECO:0000313" key="10">
    <source>
        <dbReference type="EMBL" id="SDC37226.1"/>
    </source>
</evidence>
<comment type="subcellular location">
    <subcellularLocation>
        <location evidence="1">Cell membrane</location>
        <topology evidence="1">Multi-pass membrane protein</topology>
    </subcellularLocation>
</comment>
<dbReference type="RefSeq" id="WP_091403261.1">
    <property type="nucleotide sequence ID" value="NZ_FMYV01000003.1"/>
</dbReference>
<reference evidence="11 13" key="2">
    <citation type="submission" date="2019-04" db="EMBL/GenBank/DDBJ databases">
        <title>Draft genome sequence data and analysis of a Fermenting Bacterium, Geotoga petraea strain HO-Geo1, isolated from heavy-oil petroleum reservoir in Russia.</title>
        <authorList>
            <person name="Grouzdev D.S."/>
            <person name="Semenova E.M."/>
            <person name="Sokolova D.S."/>
            <person name="Tourova T.P."/>
            <person name="Poltaraus A.B."/>
            <person name="Nazina T.N."/>
        </authorList>
    </citation>
    <scope>NUCLEOTIDE SEQUENCE [LARGE SCALE GENOMIC DNA]</scope>
    <source>
        <strain evidence="11 13">HO-Geo1</strain>
    </source>
</reference>
<dbReference type="SUPFAM" id="SSF52540">
    <property type="entry name" value="P-loop containing nucleoside triphosphate hydrolases"/>
    <property type="match status" value="1"/>
</dbReference>
<evidence type="ECO:0000313" key="12">
    <source>
        <dbReference type="Proteomes" id="UP000199322"/>
    </source>
</evidence>
<dbReference type="Gene3D" id="1.20.1560.10">
    <property type="entry name" value="ABC transporter type 1, transmembrane domain"/>
    <property type="match status" value="1"/>
</dbReference>
<dbReference type="PROSITE" id="PS00211">
    <property type="entry name" value="ABC_TRANSPORTER_1"/>
    <property type="match status" value="1"/>
</dbReference>
<gene>
    <name evidence="11" type="ORF">E4650_01040</name>
    <name evidence="10" type="ORF">SAMN04488588_0977</name>
</gene>
<dbReference type="GO" id="GO:0016887">
    <property type="term" value="F:ATP hydrolysis activity"/>
    <property type="evidence" value="ECO:0007669"/>
    <property type="project" value="InterPro"/>
</dbReference>
<dbReference type="FunFam" id="3.40.50.300:FF:000218">
    <property type="entry name" value="Multidrug ABC transporter ATP-binding protein"/>
    <property type="match status" value="1"/>
</dbReference>
<evidence type="ECO:0000256" key="4">
    <source>
        <dbReference type="ARBA" id="ARBA00022840"/>
    </source>
</evidence>
<evidence type="ECO:0000259" key="8">
    <source>
        <dbReference type="PROSITE" id="PS50893"/>
    </source>
</evidence>
<sequence length="575" mass="65408">MLKRFIEFYKNHIKLFILDMFSAFSLAGLSLVYPMITRKVINDAIPNKDLGMIIWLSVILLGVYFLMMIFQYIVNYWGHVMGVRMQADMRKNLFIHLQKLDFNYYSNTKVGHLMSRIITDLQEIAEVAHHGPEDLFISLVRIIGAFILLLTINVPLTLITFSIVPFMFIYMYIFNNKLEAAFREAKEKIADVNARIEESLSGIRVVKSFTNEEHEIKEFNKGNERFKEARSKAFKHLGVFYSQTKFLSNLAIVIMLLAGGIFVYNEQINIGDFFAYSLFVTQFLEPLNILLRFVEMYQQGGAGFRRFLQLMDIDPEVKDKPDAIEAGKLDGNVKFENVGFRYEEGEKVLHNISLSVKKGETVAIVGPSGAGKSTLCSLIPRFYDVPEGKVSIDGTDVRDFTLYSLRNNIGVVQQDVFLFSGSIRDNIAYGKFNATDEEVINAAKAANAHDFITKLVNGYDTNIGEKGVKLSGGQKQRISIARMFLKNPPILILDEATSSLDNYSEMIIQESIERLSTNRTTFIIAHRLATIRHAKRIIVLTDKGIVEQGTHEELINKKGAYYSLYNAQFEPLLLS</sequence>
<evidence type="ECO:0000256" key="2">
    <source>
        <dbReference type="ARBA" id="ARBA00022692"/>
    </source>
</evidence>
<dbReference type="SMART" id="SM00382">
    <property type="entry name" value="AAA"/>
    <property type="match status" value="1"/>
</dbReference>
<evidence type="ECO:0000256" key="5">
    <source>
        <dbReference type="ARBA" id="ARBA00022989"/>
    </source>
</evidence>
<dbReference type="GO" id="GO:0005524">
    <property type="term" value="F:ATP binding"/>
    <property type="evidence" value="ECO:0007669"/>
    <property type="project" value="UniProtKB-KW"/>
</dbReference>
<feature type="domain" description="ABC transmembrane type-1" evidence="9">
    <location>
        <begin position="17"/>
        <end position="299"/>
    </location>
</feature>
<name>A0A1G6L3H9_9BACT</name>
<dbReference type="CDD" id="cd18549">
    <property type="entry name" value="ABC_6TM_YwjA_like"/>
    <property type="match status" value="1"/>
</dbReference>
<dbReference type="SUPFAM" id="SSF90123">
    <property type="entry name" value="ABC transporter transmembrane region"/>
    <property type="match status" value="1"/>
</dbReference>
<dbReference type="Pfam" id="PF00005">
    <property type="entry name" value="ABC_tran"/>
    <property type="match status" value="1"/>
</dbReference>
<dbReference type="Gene3D" id="3.40.50.300">
    <property type="entry name" value="P-loop containing nucleotide triphosphate hydrolases"/>
    <property type="match status" value="1"/>
</dbReference>
<protein>
    <submittedName>
        <fullName evidence="11">ABC transporter ATP-binding protein</fullName>
    </submittedName>
    <submittedName>
        <fullName evidence="10">ATP-binding cassette, subfamily B</fullName>
    </submittedName>
</protein>
<feature type="domain" description="ABC transporter" evidence="8">
    <location>
        <begin position="333"/>
        <end position="567"/>
    </location>
</feature>
<feature type="transmembrane region" description="Helical" evidence="7">
    <location>
        <begin position="142"/>
        <end position="173"/>
    </location>
</feature>
<dbReference type="InterPro" id="IPR036640">
    <property type="entry name" value="ABC1_TM_sf"/>
</dbReference>
<proteinExistence type="predicted"/>
<dbReference type="Proteomes" id="UP000297288">
    <property type="component" value="Unassembled WGS sequence"/>
</dbReference>
<dbReference type="EMBL" id="SRME01000001">
    <property type="protein sequence ID" value="TGG88811.1"/>
    <property type="molecule type" value="Genomic_DNA"/>
</dbReference>
<keyword evidence="3" id="KW-0547">Nucleotide-binding</keyword>
<evidence type="ECO:0000259" key="9">
    <source>
        <dbReference type="PROSITE" id="PS50929"/>
    </source>
</evidence>
<evidence type="ECO:0000256" key="3">
    <source>
        <dbReference type="ARBA" id="ARBA00022741"/>
    </source>
</evidence>
<dbReference type="InterPro" id="IPR003593">
    <property type="entry name" value="AAA+_ATPase"/>
</dbReference>
<feature type="transmembrane region" description="Helical" evidence="7">
    <location>
        <begin position="246"/>
        <end position="264"/>
    </location>
</feature>
<reference evidence="10 12" key="1">
    <citation type="submission" date="2016-10" db="EMBL/GenBank/DDBJ databases">
        <authorList>
            <person name="de Groot N.N."/>
        </authorList>
    </citation>
    <scope>NUCLEOTIDE SEQUENCE [LARGE SCALE GENOMIC DNA]</scope>
    <source>
        <strain evidence="10 12">WG14</strain>
    </source>
</reference>
<keyword evidence="12" id="KW-1185">Reference proteome</keyword>
<evidence type="ECO:0000256" key="7">
    <source>
        <dbReference type="SAM" id="Phobius"/>
    </source>
</evidence>
<dbReference type="InterPro" id="IPR039421">
    <property type="entry name" value="Type_1_exporter"/>
</dbReference>
<dbReference type="OrthoDB" id="40044at2"/>
<dbReference type="InterPro" id="IPR017871">
    <property type="entry name" value="ABC_transporter-like_CS"/>
</dbReference>
<dbReference type="GO" id="GO:0005886">
    <property type="term" value="C:plasma membrane"/>
    <property type="evidence" value="ECO:0007669"/>
    <property type="project" value="UniProtKB-SubCell"/>
</dbReference>
<dbReference type="STRING" id="28234.SAMN04488588_0977"/>
<dbReference type="AlphaFoldDB" id="A0A1G6L3H9"/>
<dbReference type="InterPro" id="IPR011527">
    <property type="entry name" value="ABC1_TM_dom"/>
</dbReference>
<keyword evidence="4 10" id="KW-0067">ATP-binding</keyword>
<evidence type="ECO:0000256" key="6">
    <source>
        <dbReference type="ARBA" id="ARBA00023136"/>
    </source>
</evidence>
<dbReference type="PANTHER" id="PTHR43394:SF1">
    <property type="entry name" value="ATP-BINDING CASSETTE SUB-FAMILY B MEMBER 10, MITOCHONDRIAL"/>
    <property type="match status" value="1"/>
</dbReference>
<organism evidence="10 12">
    <name type="scientific">Geotoga petraea</name>
    <dbReference type="NCBI Taxonomy" id="28234"/>
    <lineage>
        <taxon>Bacteria</taxon>
        <taxon>Thermotogati</taxon>
        <taxon>Thermotogota</taxon>
        <taxon>Thermotogae</taxon>
        <taxon>Petrotogales</taxon>
        <taxon>Petrotogaceae</taxon>
        <taxon>Geotoga</taxon>
    </lineage>
</organism>
<keyword evidence="2 7" id="KW-0812">Transmembrane</keyword>
<feature type="transmembrane region" description="Helical" evidence="7">
    <location>
        <begin position="53"/>
        <end position="74"/>
    </location>
</feature>
<keyword evidence="5 7" id="KW-1133">Transmembrane helix</keyword>
<dbReference type="InterPro" id="IPR027417">
    <property type="entry name" value="P-loop_NTPase"/>
</dbReference>
<feature type="transmembrane region" description="Helical" evidence="7">
    <location>
        <begin position="12"/>
        <end position="33"/>
    </location>
</feature>